<organism evidence="1 2">
    <name type="scientific">Chryseobacterium endophyticum</name>
    <dbReference type="NCBI Taxonomy" id="1854762"/>
    <lineage>
        <taxon>Bacteria</taxon>
        <taxon>Pseudomonadati</taxon>
        <taxon>Bacteroidota</taxon>
        <taxon>Flavobacteriia</taxon>
        <taxon>Flavobacteriales</taxon>
        <taxon>Weeksellaceae</taxon>
        <taxon>Chryseobacterium group</taxon>
        <taxon>Chryseobacterium</taxon>
    </lineage>
</organism>
<dbReference type="AlphaFoldDB" id="A0AAU6WRI4"/>
<protein>
    <recommendedName>
        <fullName evidence="3">DUF4421 domain-containing protein</fullName>
    </recommendedName>
</protein>
<accession>A0AAU6WRI4</accession>
<evidence type="ECO:0000313" key="1">
    <source>
        <dbReference type="EMBL" id="XAO75602.1"/>
    </source>
</evidence>
<name>A0AAU6WRI4_9FLAO</name>
<reference evidence="1 2" key="1">
    <citation type="submission" date="2024-04" db="EMBL/GenBank/DDBJ databases">
        <title>Genome sequencing and assembly of rice foliar adapted Chryseobacterium endophyticum OsEnb-ALM-A6.</title>
        <authorList>
            <person name="Kumar S."/>
            <person name="Javed M."/>
            <person name="Chouhan V."/>
            <person name="Charishma K."/>
            <person name="Patel A."/>
            <person name="Kumar M."/>
            <person name="Sahu K.P."/>
            <person name="Kumar A."/>
        </authorList>
    </citation>
    <scope>NUCLEOTIDE SEQUENCE [LARGE SCALE GENOMIC DNA]</scope>
    <source>
        <strain evidence="1 2">OsEnb-ALM-A6</strain>
    </source>
</reference>
<keyword evidence="2" id="KW-1185">Reference proteome</keyword>
<dbReference type="EMBL" id="CP154834">
    <property type="protein sequence ID" value="XAO75602.1"/>
    <property type="molecule type" value="Genomic_DNA"/>
</dbReference>
<evidence type="ECO:0008006" key="3">
    <source>
        <dbReference type="Google" id="ProtNLM"/>
    </source>
</evidence>
<gene>
    <name evidence="1" type="ORF">AAFP95_06805</name>
</gene>
<evidence type="ECO:0000313" key="2">
    <source>
        <dbReference type="Proteomes" id="UP001463665"/>
    </source>
</evidence>
<sequence length="312" mass="35473">MKSLLVVGLMISGFIFGQRATNDTLPKERSLEEAIGYVNVANQSKKITIETVPFQNEKKEKPLPLSKKGQIFAFFGWNRGAFSNSDIHFSGNGYDFQLNNVSARDRPTKLGIVYIDPSWFTVVQYNFRAGYFIKDNLALVLGIDHMKYVMNQNQTVGFSGNISDPKYAAMVQNGQVNLSDEQFLTFEHTDGLNYENLGLEKYKSLVHKKNIDLVWSYGAGLGFMFPKSNVKLFGNERSDRFHVAGMATDLRSSLNLVFWNHWMIRAEAKAGYINMWDIKTTLNNKPDKARQDFVFGQVLAGIGYTFNTKKYN</sequence>
<dbReference type="Proteomes" id="UP001463665">
    <property type="component" value="Chromosome"/>
</dbReference>
<dbReference type="RefSeq" id="WP_345767241.1">
    <property type="nucleotide sequence ID" value="NZ_CP154834.1"/>
</dbReference>
<proteinExistence type="predicted"/>